<dbReference type="Proteomes" id="UP000198406">
    <property type="component" value="Unassembled WGS sequence"/>
</dbReference>
<name>A0A1Z5JJN9_FISSO</name>
<feature type="region of interest" description="Disordered" evidence="1">
    <location>
        <begin position="1"/>
        <end position="33"/>
    </location>
</feature>
<gene>
    <name evidence="2" type="ORF">FisN_1Hh422</name>
</gene>
<accession>A0A1Z5JJN9</accession>
<feature type="compositionally biased region" description="Basic and acidic residues" evidence="1">
    <location>
        <begin position="18"/>
        <end position="33"/>
    </location>
</feature>
<comment type="caution">
    <text evidence="2">The sequence shown here is derived from an EMBL/GenBank/DDBJ whole genome shotgun (WGS) entry which is preliminary data.</text>
</comment>
<evidence type="ECO:0000313" key="2">
    <source>
        <dbReference type="EMBL" id="GAX14230.1"/>
    </source>
</evidence>
<dbReference type="EMBL" id="BDSP01000078">
    <property type="protein sequence ID" value="GAX14230.1"/>
    <property type="molecule type" value="Genomic_DNA"/>
</dbReference>
<feature type="compositionally biased region" description="Polar residues" evidence="1">
    <location>
        <begin position="1"/>
        <end position="12"/>
    </location>
</feature>
<dbReference type="InParanoid" id="A0A1Z5JJN9"/>
<organism evidence="2 3">
    <name type="scientific">Fistulifera solaris</name>
    <name type="common">Oleaginous diatom</name>
    <dbReference type="NCBI Taxonomy" id="1519565"/>
    <lineage>
        <taxon>Eukaryota</taxon>
        <taxon>Sar</taxon>
        <taxon>Stramenopiles</taxon>
        <taxon>Ochrophyta</taxon>
        <taxon>Bacillariophyta</taxon>
        <taxon>Bacillariophyceae</taxon>
        <taxon>Bacillariophycidae</taxon>
        <taxon>Naviculales</taxon>
        <taxon>Naviculaceae</taxon>
        <taxon>Fistulifera</taxon>
    </lineage>
</organism>
<dbReference type="AlphaFoldDB" id="A0A1Z5JJN9"/>
<proteinExistence type="predicted"/>
<keyword evidence="3" id="KW-1185">Reference proteome</keyword>
<protein>
    <submittedName>
        <fullName evidence="2">Uncharacterized protein</fullName>
    </submittedName>
</protein>
<evidence type="ECO:0000313" key="3">
    <source>
        <dbReference type="Proteomes" id="UP000198406"/>
    </source>
</evidence>
<sequence>MFHSSQNYSSSAPVEESGNDHAKTEPLAQERDDAQKSKIEVWAQRIKTDAVHVWQVDDLIKYLRPQELSKLQNGFVRSTMLWVFEQINSPDGISDDKLEKVYDLYIKQFCEIASVMGKKKRTQKIRQAIQKYERHFRCGLNDAKSVSSLPSLLKEISALDYGQDVVFHFLCQRPDILYSR</sequence>
<reference evidence="2 3" key="1">
    <citation type="journal article" date="2015" name="Plant Cell">
        <title>Oil accumulation by the oleaginous diatom Fistulifera solaris as revealed by the genome and transcriptome.</title>
        <authorList>
            <person name="Tanaka T."/>
            <person name="Maeda Y."/>
            <person name="Veluchamy A."/>
            <person name="Tanaka M."/>
            <person name="Abida H."/>
            <person name="Marechal E."/>
            <person name="Bowler C."/>
            <person name="Muto M."/>
            <person name="Sunaga Y."/>
            <person name="Tanaka M."/>
            <person name="Yoshino T."/>
            <person name="Taniguchi T."/>
            <person name="Fukuda Y."/>
            <person name="Nemoto M."/>
            <person name="Matsumoto M."/>
            <person name="Wong P.S."/>
            <person name="Aburatani S."/>
            <person name="Fujibuchi W."/>
        </authorList>
    </citation>
    <scope>NUCLEOTIDE SEQUENCE [LARGE SCALE GENOMIC DNA]</scope>
    <source>
        <strain evidence="2 3">JPCC DA0580</strain>
    </source>
</reference>
<evidence type="ECO:0000256" key="1">
    <source>
        <dbReference type="SAM" id="MobiDB-lite"/>
    </source>
</evidence>